<protein>
    <recommendedName>
        <fullName evidence="3">WSC domain-containing protein</fullName>
    </recommendedName>
</protein>
<feature type="compositionally biased region" description="Low complexity" evidence="1">
    <location>
        <begin position="275"/>
        <end position="284"/>
    </location>
</feature>
<feature type="transmembrane region" description="Helical" evidence="2">
    <location>
        <begin position="49"/>
        <end position="69"/>
    </location>
</feature>
<feature type="compositionally biased region" description="Low complexity" evidence="1">
    <location>
        <begin position="292"/>
        <end position="325"/>
    </location>
</feature>
<dbReference type="EMBL" id="NKCI01000129">
    <property type="protein sequence ID" value="RSL52909.1"/>
    <property type="molecule type" value="Genomic_DNA"/>
</dbReference>
<dbReference type="PROSITE" id="PS51212">
    <property type="entry name" value="WSC"/>
    <property type="match status" value="1"/>
</dbReference>
<feature type="compositionally biased region" description="Low complexity" evidence="1">
    <location>
        <begin position="339"/>
        <end position="348"/>
    </location>
</feature>
<dbReference type="AlphaFoldDB" id="A0A428PIL9"/>
<proteinExistence type="predicted"/>
<feature type="compositionally biased region" description="Pro residues" evidence="1">
    <location>
        <begin position="230"/>
        <end position="251"/>
    </location>
</feature>
<feature type="region of interest" description="Disordered" evidence="1">
    <location>
        <begin position="208"/>
        <end position="348"/>
    </location>
</feature>
<comment type="caution">
    <text evidence="4">The sequence shown here is derived from an EMBL/GenBank/DDBJ whole genome shotgun (WGS) entry which is preliminary data.</text>
</comment>
<feature type="domain" description="WSC" evidence="3">
    <location>
        <begin position="75"/>
        <end position="169"/>
    </location>
</feature>
<evidence type="ECO:0000256" key="2">
    <source>
        <dbReference type="SAM" id="Phobius"/>
    </source>
</evidence>
<keyword evidence="5" id="KW-1185">Reference proteome</keyword>
<keyword evidence="2" id="KW-1133">Transmembrane helix</keyword>
<name>A0A428PIL9_9HYPO</name>
<evidence type="ECO:0000259" key="3">
    <source>
        <dbReference type="PROSITE" id="PS51212"/>
    </source>
</evidence>
<evidence type="ECO:0000256" key="1">
    <source>
        <dbReference type="SAM" id="MobiDB-lite"/>
    </source>
</evidence>
<organism evidence="4 5">
    <name type="scientific">Fusarium duplospermum</name>
    <dbReference type="NCBI Taxonomy" id="1325734"/>
    <lineage>
        <taxon>Eukaryota</taxon>
        <taxon>Fungi</taxon>
        <taxon>Dikarya</taxon>
        <taxon>Ascomycota</taxon>
        <taxon>Pezizomycotina</taxon>
        <taxon>Sordariomycetes</taxon>
        <taxon>Hypocreomycetidae</taxon>
        <taxon>Hypocreales</taxon>
        <taxon>Nectriaceae</taxon>
        <taxon>Fusarium</taxon>
        <taxon>Fusarium solani species complex</taxon>
    </lineage>
</organism>
<keyword evidence="2" id="KW-0472">Membrane</keyword>
<sequence>MDSTCFASANLCLGARWWPPRYSLTSKGSSLRSLVVIRQPSHVHRYSRMLNYLLIAAFGAMAVLGQASYGSEPEPFKYWGCATVDQAGFSEPVQLPSGVLSHESCQAACAGHTFAAVSPDACRCGNNPDAIQAVDEGSCNYPCFENPDSPMCGGICPEGKPRISTLFVIDALLLQDDLLPEPVNPENPAGPTNNVPFVPLPEQFAASSALAEEVSETEISPPGIGVSQALPPPTDTPLPPPETSAPVPPSASTPGEPLPSTSVSESEPTIPVPPTTLLSTSTLPQENPPAAPTSGTSSSTLVTGIPPDSSVESVTSETLLTETLPEPVPSIIPNRDDGPVPSQVPVSGSSQFEVPVLTALGELLLIAVMIA</sequence>
<keyword evidence="2" id="KW-0812">Transmembrane</keyword>
<feature type="region of interest" description="Disordered" evidence="1">
    <location>
        <begin position="180"/>
        <end position="199"/>
    </location>
</feature>
<dbReference type="STRING" id="1325734.A0A428PIL9"/>
<dbReference type="InterPro" id="IPR002889">
    <property type="entry name" value="WSC_carb-bd"/>
</dbReference>
<gene>
    <name evidence="4" type="ORF">CEP54_010666</name>
</gene>
<evidence type="ECO:0000313" key="5">
    <source>
        <dbReference type="Proteomes" id="UP000288168"/>
    </source>
</evidence>
<dbReference type="SMART" id="SM00321">
    <property type="entry name" value="WSC"/>
    <property type="match status" value="1"/>
</dbReference>
<accession>A0A428PIL9</accession>
<dbReference type="OrthoDB" id="5106279at2759"/>
<dbReference type="Proteomes" id="UP000288168">
    <property type="component" value="Unassembled WGS sequence"/>
</dbReference>
<evidence type="ECO:0000313" key="4">
    <source>
        <dbReference type="EMBL" id="RSL52909.1"/>
    </source>
</evidence>
<reference evidence="4 5" key="1">
    <citation type="submission" date="2017-06" db="EMBL/GenBank/DDBJ databases">
        <title>Comparative genomic analysis of Ambrosia Fusariam Clade fungi.</title>
        <authorList>
            <person name="Stajich J.E."/>
            <person name="Carrillo J."/>
            <person name="Kijimoto T."/>
            <person name="Eskalen A."/>
            <person name="O'Donnell K."/>
            <person name="Kasson M."/>
        </authorList>
    </citation>
    <scope>NUCLEOTIDE SEQUENCE [LARGE SCALE GENOMIC DNA]</scope>
    <source>
        <strain evidence="4 5">NRRL62584</strain>
    </source>
</reference>